<evidence type="ECO:0000313" key="19">
    <source>
        <dbReference type="Proteomes" id="UP000228976"/>
    </source>
</evidence>
<dbReference type="GO" id="GO:0016887">
    <property type="term" value="F:ATP hydrolysis activity"/>
    <property type="evidence" value="ECO:0007669"/>
    <property type="project" value="InterPro"/>
</dbReference>
<gene>
    <name evidence="12" type="primary">uvrB</name>
    <name evidence="18" type="ORF">AEAE_0410</name>
</gene>
<evidence type="ECO:0000259" key="15">
    <source>
        <dbReference type="PROSITE" id="PS50151"/>
    </source>
</evidence>
<feature type="domain" description="UVR" evidence="15">
    <location>
        <begin position="668"/>
        <end position="703"/>
    </location>
</feature>
<dbReference type="NCBIfam" id="NF003673">
    <property type="entry name" value="PRK05298.1"/>
    <property type="match status" value="1"/>
</dbReference>
<feature type="domain" description="Helicase ATP-binding" evidence="16">
    <location>
        <begin position="42"/>
        <end position="199"/>
    </location>
</feature>
<comment type="domain">
    <text evidence="12">The beta-hairpin motif is involved in DNA binding.</text>
</comment>
<evidence type="ECO:0000256" key="13">
    <source>
        <dbReference type="RuleBase" id="RU003587"/>
    </source>
</evidence>
<dbReference type="Proteomes" id="UP000228976">
    <property type="component" value="Unassembled WGS sequence"/>
</dbReference>
<evidence type="ECO:0000256" key="3">
    <source>
        <dbReference type="ARBA" id="ARBA00022490"/>
    </source>
</evidence>
<dbReference type="OrthoDB" id="9806651at2"/>
<comment type="caution">
    <text evidence="18">The sequence shown here is derived from an EMBL/GenBank/DDBJ whole genome shotgun (WGS) entry which is preliminary data.</text>
</comment>
<dbReference type="InterPro" id="IPR024759">
    <property type="entry name" value="UvrB_YAD/RRR_dom"/>
</dbReference>
<dbReference type="InterPro" id="IPR001943">
    <property type="entry name" value="UVR_dom"/>
</dbReference>
<dbReference type="CDD" id="cd17916">
    <property type="entry name" value="DEXHc_UvrB"/>
    <property type="match status" value="1"/>
</dbReference>
<dbReference type="InterPro" id="IPR004807">
    <property type="entry name" value="UvrB"/>
</dbReference>
<evidence type="ECO:0000256" key="4">
    <source>
        <dbReference type="ARBA" id="ARBA00022741"/>
    </source>
</evidence>
<feature type="short sequence motif" description="Beta-hairpin" evidence="12">
    <location>
        <begin position="108"/>
        <end position="131"/>
    </location>
</feature>
<dbReference type="SUPFAM" id="SSF52540">
    <property type="entry name" value="P-loop containing nucleoside triphosphate hydrolases"/>
    <property type="match status" value="2"/>
</dbReference>
<evidence type="ECO:0000259" key="17">
    <source>
        <dbReference type="PROSITE" id="PS51194"/>
    </source>
</evidence>
<protein>
    <recommendedName>
        <fullName evidence="11 12">UvrABC system protein B</fullName>
        <shortName evidence="12">Protein UvrB</shortName>
    </recommendedName>
    <alternativeName>
        <fullName evidence="12">Excinuclease ABC subunit B</fullName>
    </alternativeName>
</protein>
<dbReference type="Pfam" id="PF12344">
    <property type="entry name" value="UvrB"/>
    <property type="match status" value="1"/>
</dbReference>
<evidence type="ECO:0000256" key="1">
    <source>
        <dbReference type="ARBA" id="ARBA00004496"/>
    </source>
</evidence>
<comment type="function">
    <text evidence="12">The UvrABC repair system catalyzes the recognition and processing of DNA lesions. A damage recognition complex composed of 2 UvrA and 2 UvrB subunits scans DNA for abnormalities. Upon binding of the UvrA(2)B(2) complex to a putative damaged site, the DNA wraps around one UvrB monomer. DNA wrap is dependent on ATP binding by UvrB and probably causes local melting of the DNA helix, facilitating insertion of UvrB beta-hairpin between the DNA strands. Then UvrB probes one DNA strand for the presence of a lesion. If a lesion is found the UvrA subunits dissociate and the UvrB-DNA preincision complex is formed. This complex is subsequently bound by UvrC and the second UvrB is released. If no lesion is found, the DNA wraps around the other UvrB subunit that will check the other stand for damage.</text>
</comment>
<dbReference type="Pfam" id="PF04851">
    <property type="entry name" value="ResIII"/>
    <property type="match status" value="1"/>
</dbReference>
<keyword evidence="3 12" id="KW-0963">Cytoplasm</keyword>
<dbReference type="InterPro" id="IPR014001">
    <property type="entry name" value="Helicase_ATP-bd"/>
</dbReference>
<keyword evidence="5 12" id="KW-0227">DNA damage</keyword>
<feature type="domain" description="Helicase C-terminal" evidence="17">
    <location>
        <begin position="445"/>
        <end position="611"/>
    </location>
</feature>
<dbReference type="Gene3D" id="4.10.860.10">
    <property type="entry name" value="UVR domain"/>
    <property type="match status" value="1"/>
</dbReference>
<dbReference type="GO" id="GO:0009381">
    <property type="term" value="F:excinuclease ABC activity"/>
    <property type="evidence" value="ECO:0007669"/>
    <property type="project" value="UniProtKB-UniRule"/>
</dbReference>
<dbReference type="SMART" id="SM00487">
    <property type="entry name" value="DEXDc"/>
    <property type="match status" value="1"/>
</dbReference>
<dbReference type="GO" id="GO:0009380">
    <property type="term" value="C:excinuclease repair complex"/>
    <property type="evidence" value="ECO:0007669"/>
    <property type="project" value="InterPro"/>
</dbReference>
<dbReference type="EMBL" id="MWWU01000002">
    <property type="protein sequence ID" value="OZG55922.1"/>
    <property type="molecule type" value="Genomic_DNA"/>
</dbReference>
<feature type="coiled-coil region" evidence="14">
    <location>
        <begin position="664"/>
        <end position="710"/>
    </location>
</feature>
<dbReference type="GO" id="GO:0006289">
    <property type="term" value="P:nucleotide-excision repair"/>
    <property type="evidence" value="ECO:0007669"/>
    <property type="project" value="UniProtKB-UniRule"/>
</dbReference>
<keyword evidence="19" id="KW-1185">Reference proteome</keyword>
<keyword evidence="6 12" id="KW-0228">DNA excision</keyword>
<evidence type="ECO:0000256" key="7">
    <source>
        <dbReference type="ARBA" id="ARBA00022840"/>
    </source>
</evidence>
<dbReference type="GO" id="GO:0005524">
    <property type="term" value="F:ATP binding"/>
    <property type="evidence" value="ECO:0007669"/>
    <property type="project" value="UniProtKB-UniRule"/>
</dbReference>
<comment type="subunit">
    <text evidence="10 12 13">Forms a heterotetramer with UvrA during the search for lesions. Interacts with UvrC in an incision complex.</text>
</comment>
<dbReference type="Pfam" id="PF17757">
    <property type="entry name" value="UvrB_inter"/>
    <property type="match status" value="1"/>
</dbReference>
<evidence type="ECO:0000256" key="11">
    <source>
        <dbReference type="ARBA" id="ARBA00029504"/>
    </source>
</evidence>
<name>A0A261F9W9_9BIFI</name>
<dbReference type="Pfam" id="PF00271">
    <property type="entry name" value="Helicase_C"/>
    <property type="match status" value="1"/>
</dbReference>
<feature type="binding site" evidence="12">
    <location>
        <begin position="55"/>
        <end position="62"/>
    </location>
    <ligand>
        <name>ATP</name>
        <dbReference type="ChEBI" id="CHEBI:30616"/>
    </ligand>
</feature>
<evidence type="ECO:0000256" key="6">
    <source>
        <dbReference type="ARBA" id="ARBA00022769"/>
    </source>
</evidence>
<evidence type="ECO:0000256" key="14">
    <source>
        <dbReference type="SAM" id="Coils"/>
    </source>
</evidence>
<evidence type="ECO:0000259" key="16">
    <source>
        <dbReference type="PROSITE" id="PS51192"/>
    </source>
</evidence>
<dbReference type="NCBIfam" id="TIGR00631">
    <property type="entry name" value="uvrb"/>
    <property type="match status" value="1"/>
</dbReference>
<dbReference type="PROSITE" id="PS50151">
    <property type="entry name" value="UVR"/>
    <property type="match status" value="1"/>
</dbReference>
<keyword evidence="4 12" id="KW-0547">Nucleotide-binding</keyword>
<dbReference type="InterPro" id="IPR036876">
    <property type="entry name" value="UVR_dom_sf"/>
</dbReference>
<dbReference type="InterPro" id="IPR027417">
    <property type="entry name" value="P-loop_NTPase"/>
</dbReference>
<accession>A0A261F9W9</accession>
<dbReference type="InterPro" id="IPR006935">
    <property type="entry name" value="Helicase/UvrB_N"/>
</dbReference>
<keyword evidence="14" id="KW-0175">Coiled coil</keyword>
<dbReference type="CDD" id="cd18790">
    <property type="entry name" value="SF2_C_UvrB"/>
    <property type="match status" value="1"/>
</dbReference>
<proteinExistence type="inferred from homology"/>
<organism evidence="18 19">
    <name type="scientific">Aeriscardovia aeriphila</name>
    <dbReference type="NCBI Taxonomy" id="218139"/>
    <lineage>
        <taxon>Bacteria</taxon>
        <taxon>Bacillati</taxon>
        <taxon>Actinomycetota</taxon>
        <taxon>Actinomycetes</taxon>
        <taxon>Bifidobacteriales</taxon>
        <taxon>Bifidobacteriaceae</taxon>
        <taxon>Aeriscardovia</taxon>
    </lineage>
</organism>
<sequence>MSGLSQEFVEEYGIKRTNKPFVVKAPYKPSGDQPQAIQQIVDRINAGETDVVLQGATGTGKTATAAWVIEKLQRPTLIIEPNKTLAAQLCSELRQLMPDNAVNYFVSYYDYYQPEAYIPQTDTFIEKDSDIDDNVERLRHAATAALLTRRDCVVVATVSCIYGLGTPEEYAKQMLFLQQGQEIDRQKLLRRFVDMQYKRNDLAFTRGTFRVKGDTVEIIPVYEENAVRLEFFGDEIDRISTLNPITGDEIGEEEQIQIFPATQYANGPERTKHAIQTIQEELDEQLAKFKKEGKLLEAQRLQQRTSYDLEMLSQVGTCSGVENYSRHFDQRAAGTPPHTLLDFFPDDFLLIIDESHVTVPQIGGMYHGDMSRKRTLVQYGFRLPSAMDNRPLKWDEFESHIGQTIYLSATPGDYERDRSDGVVDQVIRPTGLLDPLIDVRPTKGQIDDLLDEINQTVARGERALVTTLTKKMAEDLSDYLLDHGVKVKYLHSDIDTLKRVELLRELREGKIDVIVGINLLREGLDLPEVSLVAILDADKEGFLRSYRSLIQTIGRAARNVHGHVVMYADTVTDSMRQAIDETKRRRSVQEAYNKKHHRTPQPLVKKITDVNDMIAKEDVDTQSLLAGGYRKSTSAASSHYGIPAQDEQEITRRHEELEKAGMPAEELNSLIRELDAKMRQASEQLQFELAARLRDEIMDLKKELRAMIRAQK</sequence>
<keyword evidence="12 13" id="KW-0742">SOS response</keyword>
<evidence type="ECO:0000256" key="5">
    <source>
        <dbReference type="ARBA" id="ARBA00022763"/>
    </source>
</evidence>
<evidence type="ECO:0000256" key="9">
    <source>
        <dbReference type="ARBA" id="ARBA00023204"/>
    </source>
</evidence>
<dbReference type="GO" id="GO:0003677">
    <property type="term" value="F:DNA binding"/>
    <property type="evidence" value="ECO:0007669"/>
    <property type="project" value="UniProtKB-UniRule"/>
</dbReference>
<dbReference type="Pfam" id="PF02151">
    <property type="entry name" value="UVR"/>
    <property type="match status" value="1"/>
</dbReference>
<dbReference type="AlphaFoldDB" id="A0A261F9W9"/>
<dbReference type="GO" id="GO:0009432">
    <property type="term" value="P:SOS response"/>
    <property type="evidence" value="ECO:0007669"/>
    <property type="project" value="UniProtKB-UniRule"/>
</dbReference>
<dbReference type="InterPro" id="IPR041471">
    <property type="entry name" value="UvrB_inter"/>
</dbReference>
<dbReference type="PANTHER" id="PTHR24029">
    <property type="entry name" value="UVRABC SYSTEM PROTEIN B"/>
    <property type="match status" value="1"/>
</dbReference>
<keyword evidence="7 12" id="KW-0067">ATP-binding</keyword>
<evidence type="ECO:0000256" key="10">
    <source>
        <dbReference type="ARBA" id="ARBA00026033"/>
    </source>
</evidence>
<evidence type="ECO:0000313" key="18">
    <source>
        <dbReference type="EMBL" id="OZG55922.1"/>
    </source>
</evidence>
<evidence type="ECO:0000256" key="12">
    <source>
        <dbReference type="HAMAP-Rule" id="MF_00204"/>
    </source>
</evidence>
<dbReference type="GO" id="GO:0005737">
    <property type="term" value="C:cytoplasm"/>
    <property type="evidence" value="ECO:0007669"/>
    <property type="project" value="UniProtKB-SubCell"/>
</dbReference>
<dbReference type="SMART" id="SM00490">
    <property type="entry name" value="HELICc"/>
    <property type="match status" value="1"/>
</dbReference>
<comment type="similarity">
    <text evidence="2 12 13">Belongs to the UvrB family.</text>
</comment>
<keyword evidence="8 12" id="KW-0267">Excision nuclease</keyword>
<dbReference type="PANTHER" id="PTHR24029:SF0">
    <property type="entry name" value="UVRABC SYSTEM PROTEIN B"/>
    <property type="match status" value="1"/>
</dbReference>
<dbReference type="Gene3D" id="3.40.50.300">
    <property type="entry name" value="P-loop containing nucleotide triphosphate hydrolases"/>
    <property type="match status" value="3"/>
</dbReference>
<dbReference type="PROSITE" id="PS51192">
    <property type="entry name" value="HELICASE_ATP_BIND_1"/>
    <property type="match status" value="1"/>
</dbReference>
<comment type="subcellular location">
    <subcellularLocation>
        <location evidence="1 12 13">Cytoplasm</location>
    </subcellularLocation>
</comment>
<dbReference type="SUPFAM" id="SSF46600">
    <property type="entry name" value="C-terminal UvrC-binding domain of UvrB"/>
    <property type="match status" value="1"/>
</dbReference>
<keyword evidence="9 12" id="KW-0234">DNA repair</keyword>
<dbReference type="InterPro" id="IPR001650">
    <property type="entry name" value="Helicase_C-like"/>
</dbReference>
<dbReference type="PROSITE" id="PS51194">
    <property type="entry name" value="HELICASE_CTER"/>
    <property type="match status" value="1"/>
</dbReference>
<evidence type="ECO:0000256" key="8">
    <source>
        <dbReference type="ARBA" id="ARBA00022881"/>
    </source>
</evidence>
<dbReference type="HAMAP" id="MF_00204">
    <property type="entry name" value="UvrB"/>
    <property type="match status" value="1"/>
</dbReference>
<evidence type="ECO:0000256" key="2">
    <source>
        <dbReference type="ARBA" id="ARBA00008533"/>
    </source>
</evidence>
<reference evidence="18 19" key="1">
    <citation type="journal article" date="2017" name="BMC Genomics">
        <title>Comparative genomic and phylogenomic analyses of the Bifidobacteriaceae family.</title>
        <authorList>
            <person name="Lugli G.A."/>
            <person name="Milani C."/>
            <person name="Turroni F."/>
            <person name="Duranti S."/>
            <person name="Mancabelli L."/>
            <person name="Mangifesta M."/>
            <person name="Ferrario C."/>
            <person name="Modesto M."/>
            <person name="Mattarelli P."/>
            <person name="Jiri K."/>
            <person name="van Sinderen D."/>
            <person name="Ventura M."/>
        </authorList>
    </citation>
    <scope>NUCLEOTIDE SEQUENCE [LARGE SCALE GENOMIC DNA]</scope>
    <source>
        <strain evidence="18 19">LMG 21773</strain>
    </source>
</reference>